<dbReference type="EMBL" id="HBIX01010907">
    <property type="protein sequence ID" value="CAE0715467.1"/>
    <property type="molecule type" value="Transcribed_RNA"/>
</dbReference>
<protein>
    <submittedName>
        <fullName evidence="1">Uncharacterized protein</fullName>
    </submittedName>
</protein>
<evidence type="ECO:0000313" key="1">
    <source>
        <dbReference type="EMBL" id="CAE0715467.1"/>
    </source>
</evidence>
<sequence>MNGFETCSHGDSPELALVFRLERNGFGNNNDGSRQNNIGINGDVNIQGTEEYRENNSGFEYRAATKFLREQPEQVQYVLYKGRRTKDKHLLQEFPVVSNKSSMESNDNDNENTQDYKFSGGCGRFLYSPLRWACIETTQEEEALEFLSTIRDIDPTLFLLQDDQGELPIEGECILNASIPMIRFLLEIYLDHDFVCPNGPKMTEDNFNALTCLCGSCWGEEIRQAHQDIVSGRRIVTGRNVLEDNLGIDDHFWALILLLTKAFYHKTIDDVRERKEEEQPNANNSSDCTYSSSNNNNITQMLHIFNEHGERTIQFRLLHACAGIDWFPPNLLQLLVAAFPQTLLDRDEDGNLPIHVAASGVFSSYKIDATWDDFGANSGYQKTTIDIFLEANPELASIPDGEGKFPLELTLESEHCRPWEDGGIGSILEAYPKAAKIRSLAKAKLPLEIALENHRDWNDGTAALLEAYPGAAGLCNPSIGKFPLELTIEKEYHFDEGIYGLLEASPAVVIQVRDRCFDGETDDQDTISASTTRKIHNNLPIFARAAVEDCSVSVIYKILRMWPQSCKVEKCKTGSSNKEQLEAIASKSRSCVLPAKKRQKTL</sequence>
<proteinExistence type="predicted"/>
<dbReference type="AlphaFoldDB" id="A0A7S4EIR2"/>
<name>A0A7S4EIR2_9STRA</name>
<organism evidence="1">
    <name type="scientific">Pseudo-nitzschia australis</name>
    <dbReference type="NCBI Taxonomy" id="44445"/>
    <lineage>
        <taxon>Eukaryota</taxon>
        <taxon>Sar</taxon>
        <taxon>Stramenopiles</taxon>
        <taxon>Ochrophyta</taxon>
        <taxon>Bacillariophyta</taxon>
        <taxon>Bacillariophyceae</taxon>
        <taxon>Bacillariophycidae</taxon>
        <taxon>Bacillariales</taxon>
        <taxon>Bacillariaceae</taxon>
        <taxon>Pseudo-nitzschia</taxon>
    </lineage>
</organism>
<reference evidence="1" key="1">
    <citation type="submission" date="2021-01" db="EMBL/GenBank/DDBJ databases">
        <authorList>
            <person name="Corre E."/>
            <person name="Pelletier E."/>
            <person name="Niang G."/>
            <person name="Scheremetjew M."/>
            <person name="Finn R."/>
            <person name="Kale V."/>
            <person name="Holt S."/>
            <person name="Cochrane G."/>
            <person name="Meng A."/>
            <person name="Brown T."/>
            <person name="Cohen L."/>
        </authorList>
    </citation>
    <scope>NUCLEOTIDE SEQUENCE</scope>
    <source>
        <strain evidence="1">10249 10 AB</strain>
    </source>
</reference>
<gene>
    <name evidence="1" type="ORF">PAUS00366_LOCUS8219</name>
</gene>
<accession>A0A7S4EIR2</accession>